<dbReference type="SUPFAM" id="SSF52374">
    <property type="entry name" value="Nucleotidylyl transferase"/>
    <property type="match status" value="1"/>
</dbReference>
<dbReference type="PANTHER" id="PTHR46969:SF1">
    <property type="entry name" value="BIFUNCTIONAL PROTEIN HLDE"/>
    <property type="match status" value="1"/>
</dbReference>
<dbReference type="InterPro" id="IPR011611">
    <property type="entry name" value="PfkB_dom"/>
</dbReference>
<dbReference type="PROSITE" id="PS00584">
    <property type="entry name" value="PFKB_KINASES_2"/>
    <property type="match status" value="1"/>
</dbReference>
<dbReference type="SUPFAM" id="SSF53613">
    <property type="entry name" value="Ribokinase-like"/>
    <property type="match status" value="1"/>
</dbReference>
<dbReference type="InterPro" id="IPR002173">
    <property type="entry name" value="Carboh/pur_kinase_PfkB_CS"/>
</dbReference>
<keyword evidence="2" id="KW-0808">Transferase</keyword>
<sequence>MTRRLVVVGDTLLDRDVDGTARRVSPDAPALVLDEESTVDRPGGAGLAAVLAAADGLEVTLVTALADDAGGLRLAALLAEAGVRLHAVNLPGATPEKVRLRARGQVLLRLDRGGRAPAPPQDPEHLHALFSGADAILVSDYGRGLTGRPGLRAALGATGTPIVWDPHPRGAAPVAGVRLATPNEAEARLLSDDAGGGGRIAATTRAGQELRRRWRAGAVVVTTGAAGAVLCHAGPTPLVVPTPQVAEGDTCGAGDRFAAAAAAALADGALPSEAVAAAVAAATAYVARSAQPAHPAGPGGGRGTGPAGGTAAAHEVVARVRAAGGTIVATGGCFDLLHAGHVATLEAARALGDCLIVCLNSDAGVRALKGPDRPVNHETDRKRLLSALASVDAVVVFDEPTPEATLSWLRPDIWVKGGDYADGGPALPEAELVRQWGGQTVIVPYLDGRSTTKLISTARSSSSGGTA</sequence>
<dbReference type="Pfam" id="PF00294">
    <property type="entry name" value="PfkB"/>
    <property type="match status" value="1"/>
</dbReference>
<dbReference type="Gene3D" id="3.40.50.620">
    <property type="entry name" value="HUPs"/>
    <property type="match status" value="1"/>
</dbReference>
<organism evidence="9 10">
    <name type="scientific">Dactylosporangium vinaceum</name>
    <dbReference type="NCBI Taxonomy" id="53362"/>
    <lineage>
        <taxon>Bacteria</taxon>
        <taxon>Bacillati</taxon>
        <taxon>Actinomycetota</taxon>
        <taxon>Actinomycetes</taxon>
        <taxon>Micromonosporales</taxon>
        <taxon>Micromonosporaceae</taxon>
        <taxon>Dactylosporangium</taxon>
    </lineage>
</organism>
<evidence type="ECO:0000313" key="10">
    <source>
        <dbReference type="Proteomes" id="UP001589608"/>
    </source>
</evidence>
<feature type="domain" description="Cytidyltransferase-like" evidence="8">
    <location>
        <begin position="330"/>
        <end position="421"/>
    </location>
</feature>
<dbReference type="PANTHER" id="PTHR46969">
    <property type="entry name" value="BIFUNCTIONAL PROTEIN HLDE"/>
    <property type="match status" value="1"/>
</dbReference>
<dbReference type="InterPro" id="IPR014729">
    <property type="entry name" value="Rossmann-like_a/b/a_fold"/>
</dbReference>
<keyword evidence="5" id="KW-0119">Carbohydrate metabolism</keyword>
<evidence type="ECO:0000256" key="2">
    <source>
        <dbReference type="ARBA" id="ARBA00022679"/>
    </source>
</evidence>
<evidence type="ECO:0000259" key="8">
    <source>
        <dbReference type="Pfam" id="PF01467"/>
    </source>
</evidence>
<keyword evidence="3 9" id="KW-0418">Kinase</keyword>
<feature type="compositionally biased region" description="Gly residues" evidence="6">
    <location>
        <begin position="297"/>
        <end position="308"/>
    </location>
</feature>
<keyword evidence="10" id="KW-1185">Reference proteome</keyword>
<dbReference type="GO" id="GO:0016301">
    <property type="term" value="F:kinase activity"/>
    <property type="evidence" value="ECO:0007669"/>
    <property type="project" value="UniProtKB-KW"/>
</dbReference>
<dbReference type="Gene3D" id="3.40.1190.20">
    <property type="match status" value="1"/>
</dbReference>
<evidence type="ECO:0000256" key="3">
    <source>
        <dbReference type="ARBA" id="ARBA00022777"/>
    </source>
</evidence>
<keyword evidence="4" id="KW-0511">Multifunctional enzyme</keyword>
<dbReference type="InterPro" id="IPR004821">
    <property type="entry name" value="Cyt_trans-like"/>
</dbReference>
<reference evidence="9 10" key="1">
    <citation type="submission" date="2024-09" db="EMBL/GenBank/DDBJ databases">
        <authorList>
            <person name="Sun Q."/>
            <person name="Mori K."/>
        </authorList>
    </citation>
    <scope>NUCLEOTIDE SEQUENCE [LARGE SCALE GENOMIC DNA]</scope>
    <source>
        <strain evidence="9 10">JCM 3307</strain>
    </source>
</reference>
<gene>
    <name evidence="9" type="ORF">ACFFTR_29710</name>
</gene>
<dbReference type="RefSeq" id="WP_223092465.1">
    <property type="nucleotide sequence ID" value="NZ_CP061913.1"/>
</dbReference>
<comment type="pathway">
    <text evidence="1">Bacterial outer membrane biogenesis; LPS core biosynthesis.</text>
</comment>
<name>A0ABV5MF66_9ACTN</name>
<dbReference type="EMBL" id="JBHMCA010000052">
    <property type="protein sequence ID" value="MFB9447288.1"/>
    <property type="molecule type" value="Genomic_DNA"/>
</dbReference>
<feature type="region of interest" description="Disordered" evidence="6">
    <location>
        <begin position="291"/>
        <end position="310"/>
    </location>
</feature>
<evidence type="ECO:0000313" key="9">
    <source>
        <dbReference type="EMBL" id="MFB9447288.1"/>
    </source>
</evidence>
<comment type="caution">
    <text evidence="9">The sequence shown here is derived from an EMBL/GenBank/DDBJ whole genome shotgun (WGS) entry which is preliminary data.</text>
</comment>
<feature type="domain" description="Carbohydrate kinase PfkB" evidence="7">
    <location>
        <begin position="4"/>
        <end position="288"/>
    </location>
</feature>
<dbReference type="Pfam" id="PF01467">
    <property type="entry name" value="CTP_transf_like"/>
    <property type="match status" value="1"/>
</dbReference>
<protein>
    <submittedName>
        <fullName evidence="9">PfkB family carbohydrate kinase</fullName>
    </submittedName>
</protein>
<dbReference type="NCBIfam" id="TIGR00125">
    <property type="entry name" value="cyt_tran_rel"/>
    <property type="match status" value="1"/>
</dbReference>
<evidence type="ECO:0000256" key="1">
    <source>
        <dbReference type="ARBA" id="ARBA00004713"/>
    </source>
</evidence>
<evidence type="ECO:0000256" key="6">
    <source>
        <dbReference type="SAM" id="MobiDB-lite"/>
    </source>
</evidence>
<evidence type="ECO:0000256" key="5">
    <source>
        <dbReference type="ARBA" id="ARBA00023277"/>
    </source>
</evidence>
<dbReference type="InterPro" id="IPR029056">
    <property type="entry name" value="Ribokinase-like"/>
</dbReference>
<evidence type="ECO:0000256" key="4">
    <source>
        <dbReference type="ARBA" id="ARBA00023268"/>
    </source>
</evidence>
<dbReference type="Proteomes" id="UP001589608">
    <property type="component" value="Unassembled WGS sequence"/>
</dbReference>
<accession>A0ABV5MF66</accession>
<evidence type="ECO:0000259" key="7">
    <source>
        <dbReference type="Pfam" id="PF00294"/>
    </source>
</evidence>
<proteinExistence type="predicted"/>